<proteinExistence type="inferred from homology"/>
<dbReference type="RefSeq" id="WP_005021016.1">
    <property type="nucleotide sequence ID" value="NZ_CABKNZ010000044.1"/>
</dbReference>
<evidence type="ECO:0000313" key="10">
    <source>
        <dbReference type="Proteomes" id="UP000037800"/>
    </source>
</evidence>
<comment type="similarity">
    <text evidence="7">Belongs to the ATPase delta chain family.</text>
</comment>
<dbReference type="HAMAP" id="MF_01416">
    <property type="entry name" value="ATP_synth_delta_bact"/>
    <property type="match status" value="1"/>
</dbReference>
<dbReference type="OrthoDB" id="5339308at2"/>
<evidence type="ECO:0000256" key="7">
    <source>
        <dbReference type="HAMAP-Rule" id="MF_01416"/>
    </source>
</evidence>
<dbReference type="GO" id="GO:0046933">
    <property type="term" value="F:proton-transporting ATP synthase activity, rotational mechanism"/>
    <property type="evidence" value="ECO:0007669"/>
    <property type="project" value="UniProtKB-UniRule"/>
</dbReference>
<evidence type="ECO:0000313" key="11">
    <source>
        <dbReference type="Proteomes" id="UP000037997"/>
    </source>
</evidence>
<dbReference type="PATRIC" id="fig|35818.10.peg.1782"/>
<keyword evidence="7" id="KW-1003">Cell membrane</keyword>
<dbReference type="PANTHER" id="PTHR11910">
    <property type="entry name" value="ATP SYNTHASE DELTA CHAIN"/>
    <property type="match status" value="1"/>
</dbReference>
<dbReference type="GO" id="GO:0045259">
    <property type="term" value="C:proton-transporting ATP synthase complex"/>
    <property type="evidence" value="ECO:0007669"/>
    <property type="project" value="UniProtKB-KW"/>
</dbReference>
<evidence type="ECO:0000256" key="2">
    <source>
        <dbReference type="ARBA" id="ARBA00022448"/>
    </source>
</evidence>
<keyword evidence="4 7" id="KW-0406">Ion transport</keyword>
<dbReference type="InterPro" id="IPR000711">
    <property type="entry name" value="ATPase_OSCP/dsu"/>
</dbReference>
<comment type="subcellular location">
    <subcellularLocation>
        <location evidence="7">Cell membrane</location>
        <topology evidence="7">Peripheral membrane protein</topology>
    </subcellularLocation>
    <subcellularLocation>
        <location evidence="1">Membrane</location>
    </subcellularLocation>
</comment>
<dbReference type="Proteomes" id="UP000037800">
    <property type="component" value="Unassembled WGS sequence"/>
</dbReference>
<comment type="function">
    <text evidence="7">This protein is part of the stalk that links CF(0) to CF(1). It either transmits conformational changes from CF(0) to CF(1) or is implicated in proton conduction.</text>
</comment>
<dbReference type="Proteomes" id="UP000037997">
    <property type="component" value="Unassembled WGS sequence"/>
</dbReference>
<evidence type="ECO:0000256" key="1">
    <source>
        <dbReference type="ARBA" id="ARBA00004370"/>
    </source>
</evidence>
<dbReference type="GeneID" id="93196648"/>
<dbReference type="SUPFAM" id="SSF47928">
    <property type="entry name" value="N-terminal domain of the delta subunit of the F1F0-ATP synthase"/>
    <property type="match status" value="1"/>
</dbReference>
<sequence>MKELIAKRYIKALSQSLKQKELEESLQILEKLANVCRINKFQEIMDSPYISVEQKIEFILQVILENKSNSKFANFIRILAEHKRLDLFQELYAELSSYLASLNKEYVAKLMVSDAYDEAVLKEIESKFSQKLGVNLVLEQQITQKNGIKLVVEDLGVEISFSQERFIQDLKNHIFRAF</sequence>
<evidence type="ECO:0000256" key="6">
    <source>
        <dbReference type="ARBA" id="ARBA00023310"/>
    </source>
</evidence>
<name>A0A0N0LRD6_9HELI</name>
<reference evidence="10 11" key="1">
    <citation type="submission" date="2014-06" db="EMBL/GenBank/DDBJ databases">
        <title>Helicobacter pullorum isolates in fresh chicken meat - phenotypic and genotypic features.</title>
        <authorList>
            <person name="Borges V."/>
            <person name="Santos A."/>
            <person name="Correia C.B."/>
            <person name="Saraiva M."/>
            <person name="Menard A."/>
            <person name="Vieira L."/>
            <person name="Sampaio D.A."/>
            <person name="Gomes J.P."/>
            <person name="Oleastro M."/>
        </authorList>
    </citation>
    <scope>NUCLEOTIDE SEQUENCE [LARGE SCALE GENOMIC DNA]</scope>
    <source>
        <strain evidence="9 11">229334/12</strain>
        <strain evidence="8 10">229336/12</strain>
    </source>
</reference>
<keyword evidence="7" id="KW-0139">CF(1)</keyword>
<gene>
    <name evidence="7" type="primary">atpH</name>
    <name evidence="9" type="ORF">HPU229334_03550</name>
    <name evidence="8" type="ORF">HPU229336_09020</name>
</gene>
<dbReference type="EMBL" id="JNOC01000017">
    <property type="protein sequence ID" value="KPH56132.1"/>
    <property type="molecule type" value="Genomic_DNA"/>
</dbReference>
<keyword evidence="6 7" id="KW-0066">ATP synthesis</keyword>
<dbReference type="GO" id="GO:0005886">
    <property type="term" value="C:plasma membrane"/>
    <property type="evidence" value="ECO:0007669"/>
    <property type="project" value="UniProtKB-SubCell"/>
</dbReference>
<keyword evidence="5 7" id="KW-0472">Membrane</keyword>
<evidence type="ECO:0000256" key="3">
    <source>
        <dbReference type="ARBA" id="ARBA00022781"/>
    </source>
</evidence>
<dbReference type="AlphaFoldDB" id="A0A0N0LRD6"/>
<evidence type="ECO:0000256" key="5">
    <source>
        <dbReference type="ARBA" id="ARBA00023136"/>
    </source>
</evidence>
<accession>A0A0N0LRD6</accession>
<comment type="caution">
    <text evidence="9">The sequence shown here is derived from an EMBL/GenBank/DDBJ whole genome shotgun (WGS) entry which is preliminary data.</text>
</comment>
<evidence type="ECO:0000313" key="9">
    <source>
        <dbReference type="EMBL" id="KPH56132.1"/>
    </source>
</evidence>
<dbReference type="NCBIfam" id="NF006291">
    <property type="entry name" value="PRK08474.1"/>
    <property type="match status" value="1"/>
</dbReference>
<keyword evidence="2 7" id="KW-0813">Transport</keyword>
<evidence type="ECO:0000313" key="8">
    <source>
        <dbReference type="EMBL" id="KPH51189.1"/>
    </source>
</evidence>
<dbReference type="InterPro" id="IPR026015">
    <property type="entry name" value="ATP_synth_OSCP/delta_N_sf"/>
</dbReference>
<organism evidence="9 11">
    <name type="scientific">Helicobacter pullorum</name>
    <dbReference type="NCBI Taxonomy" id="35818"/>
    <lineage>
        <taxon>Bacteria</taxon>
        <taxon>Pseudomonadati</taxon>
        <taxon>Campylobacterota</taxon>
        <taxon>Epsilonproteobacteria</taxon>
        <taxon>Campylobacterales</taxon>
        <taxon>Helicobacteraceae</taxon>
        <taxon>Helicobacter</taxon>
    </lineage>
</organism>
<dbReference type="Pfam" id="PF00213">
    <property type="entry name" value="OSCP"/>
    <property type="match status" value="1"/>
</dbReference>
<evidence type="ECO:0000256" key="4">
    <source>
        <dbReference type="ARBA" id="ARBA00023065"/>
    </source>
</evidence>
<protein>
    <recommendedName>
        <fullName evidence="7">ATP synthase subunit delta</fullName>
    </recommendedName>
    <alternativeName>
        <fullName evidence="7">ATP synthase F(1) sector subunit delta</fullName>
    </alternativeName>
    <alternativeName>
        <fullName evidence="7">F-type ATPase subunit delta</fullName>
        <shortName evidence="7">F-ATPase subunit delta</shortName>
    </alternativeName>
</protein>
<dbReference type="Gene3D" id="1.10.520.20">
    <property type="entry name" value="N-terminal domain of the delta subunit of the F1F0-ATP synthase"/>
    <property type="match status" value="1"/>
</dbReference>
<dbReference type="EMBL" id="JNUR01000007">
    <property type="protein sequence ID" value="KPH51189.1"/>
    <property type="molecule type" value="Genomic_DNA"/>
</dbReference>
<dbReference type="STRING" id="35818.HPU229336_09020"/>
<comment type="function">
    <text evidence="7">F(1)F(0) ATP synthase produces ATP from ADP in the presence of a proton or sodium gradient. F-type ATPases consist of two structural domains, F(1) containing the extramembraneous catalytic core and F(0) containing the membrane proton channel, linked together by a central stalk and a peripheral stalk. During catalysis, ATP synthesis in the catalytic domain of F(1) is coupled via a rotary mechanism of the central stalk subunits to proton translocation.</text>
</comment>
<keyword evidence="3 7" id="KW-0375">Hydrogen ion transport</keyword>